<evidence type="ECO:0000313" key="1">
    <source>
        <dbReference type="EMBL" id="PWE54890.1"/>
    </source>
</evidence>
<gene>
    <name evidence="1" type="ORF">DEM27_18305</name>
</gene>
<sequence>MREEDIPAFVTAIVEAGFEICAIGDAHYCLSGEENSDPGSVKRLNSISRSFGFREHLLSEIVQYLRQHGRSIDLY</sequence>
<dbReference type="OrthoDB" id="8420231at2"/>
<organism evidence="1 2">
    <name type="scientific">Metarhizobium album</name>
    <dbReference type="NCBI Taxonomy" id="2182425"/>
    <lineage>
        <taxon>Bacteria</taxon>
        <taxon>Pseudomonadati</taxon>
        <taxon>Pseudomonadota</taxon>
        <taxon>Alphaproteobacteria</taxon>
        <taxon>Hyphomicrobiales</taxon>
        <taxon>Rhizobiaceae</taxon>
        <taxon>Metarhizobium</taxon>
    </lineage>
</organism>
<evidence type="ECO:0000313" key="2">
    <source>
        <dbReference type="Proteomes" id="UP000245252"/>
    </source>
</evidence>
<proteinExistence type="predicted"/>
<dbReference type="EMBL" id="QFBC01000008">
    <property type="protein sequence ID" value="PWE54890.1"/>
    <property type="molecule type" value="Genomic_DNA"/>
</dbReference>
<reference evidence="1 2" key="1">
    <citation type="submission" date="2018-05" db="EMBL/GenBank/DDBJ databases">
        <title>The draft genome of strain NS-104.</title>
        <authorList>
            <person name="Hang P."/>
            <person name="Jiang J."/>
        </authorList>
    </citation>
    <scope>NUCLEOTIDE SEQUENCE [LARGE SCALE GENOMIC DNA]</scope>
    <source>
        <strain evidence="1 2">NS-104</strain>
    </source>
</reference>
<keyword evidence="2" id="KW-1185">Reference proteome</keyword>
<dbReference type="AlphaFoldDB" id="A0A2U2DNM1"/>
<dbReference type="Proteomes" id="UP000245252">
    <property type="component" value="Unassembled WGS sequence"/>
</dbReference>
<protein>
    <submittedName>
        <fullName evidence="1">Uncharacterized protein</fullName>
    </submittedName>
</protein>
<name>A0A2U2DNM1_9HYPH</name>
<accession>A0A2U2DNM1</accession>
<comment type="caution">
    <text evidence="1">The sequence shown here is derived from an EMBL/GenBank/DDBJ whole genome shotgun (WGS) entry which is preliminary data.</text>
</comment>